<keyword evidence="1" id="KW-0175">Coiled coil</keyword>
<feature type="coiled-coil region" evidence="1">
    <location>
        <begin position="21"/>
        <end position="87"/>
    </location>
</feature>
<sequence>MKKFELYEQYLKQNEGIAKARKAYDDKVKAAEQALADAKAKLDEVVHVEITTGAQKTKDKAAARKAVEEAEKDLAQTKQEREAAYKYFSGAGGSITRPQVVQAYLNEYVPSVKAEHLPVIQERMKQGIDLILSAFYDFQQLKREYKDISREVKEIDRAAVRYGEQKVSYAIPNPFGRVVDSGINIPELVSQLDKIANGAQLPDSATYYKQPLKEEN</sequence>
<dbReference type="RefSeq" id="WP_151706136.1">
    <property type="nucleotide sequence ID" value="NZ_BKZQ01000043.1"/>
</dbReference>
<keyword evidence="3" id="KW-1185">Reference proteome</keyword>
<evidence type="ECO:0000313" key="3">
    <source>
        <dbReference type="Proteomes" id="UP000391919"/>
    </source>
</evidence>
<comment type="caution">
    <text evidence="2">The sequence shown here is derived from an EMBL/GenBank/DDBJ whole genome shotgun (WGS) entry which is preliminary data.</text>
</comment>
<dbReference type="EMBL" id="BKZQ01000043">
    <property type="protein sequence ID" value="GER71324.1"/>
    <property type="molecule type" value="Genomic_DNA"/>
</dbReference>
<dbReference type="Proteomes" id="UP000391919">
    <property type="component" value="Unassembled WGS sequence"/>
</dbReference>
<accession>A0A5J4JQH5</accession>
<proteinExistence type="predicted"/>
<gene>
    <name evidence="2" type="ORF">BpJC7_26270</name>
</gene>
<protein>
    <submittedName>
        <fullName evidence="2">Uncharacterized protein</fullName>
    </submittedName>
</protein>
<evidence type="ECO:0000313" key="2">
    <source>
        <dbReference type="EMBL" id="GER71324.1"/>
    </source>
</evidence>
<dbReference type="AlphaFoldDB" id="A0A5J4JQH5"/>
<name>A0A5J4JQH5_9BACI</name>
<reference evidence="2 3" key="1">
    <citation type="submission" date="2019-09" db="EMBL/GenBank/DDBJ databases">
        <title>Draft genome sequence of Bacillus sp. JC-7.</title>
        <authorList>
            <person name="Tanaka N."/>
            <person name="Shiwa Y."/>
            <person name="Fujita N."/>
            <person name="Tanasupawat S."/>
        </authorList>
    </citation>
    <scope>NUCLEOTIDE SEQUENCE [LARGE SCALE GENOMIC DNA]</scope>
    <source>
        <strain evidence="2 3">JC-7</strain>
    </source>
</reference>
<organism evidence="2 3">
    <name type="scientific">Weizmannia acidilactici</name>
    <dbReference type="NCBI Taxonomy" id="2607726"/>
    <lineage>
        <taxon>Bacteria</taxon>
        <taxon>Bacillati</taxon>
        <taxon>Bacillota</taxon>
        <taxon>Bacilli</taxon>
        <taxon>Bacillales</taxon>
        <taxon>Bacillaceae</taxon>
        <taxon>Heyndrickxia</taxon>
    </lineage>
</organism>
<evidence type="ECO:0000256" key="1">
    <source>
        <dbReference type="SAM" id="Coils"/>
    </source>
</evidence>